<sequence>MERPAVSLDNYEAVYDFYLGHRQSRPVARAAYALLAARYRPRVCCAGDVRDRLRELVRGGTPLLIVANHLTHSDQYVLAATAWRSPLRPVIGRTRVLAKDELFADESRRRKVDMMGGIPVFRAKNHGLRAVSDAGRRMMDVSAARLHRGDSVAIFPEGTCNEGDPTRLQPLGTGIGHIVRRARDLGAQPALVCVGIGYGPDKDPSRPASVFLTGPVTDLDGRVRDVTRLVQDELQRAVDAAVARY</sequence>
<dbReference type="EMBL" id="CCSD01000055">
    <property type="protein sequence ID" value="CDZ88822.1"/>
    <property type="molecule type" value="Genomic_DNA"/>
</dbReference>
<keyword evidence="1 3" id="KW-0808">Transferase</keyword>
<keyword evidence="2 3" id="KW-0012">Acyltransferase</keyword>
<dbReference type="GeneID" id="66837093"/>
<dbReference type="GO" id="GO:0003841">
    <property type="term" value="F:1-acylglycerol-3-phosphate O-acyltransferase activity"/>
    <property type="evidence" value="ECO:0007669"/>
    <property type="project" value="TreeGrafter"/>
</dbReference>
<dbReference type="SMART" id="SM00563">
    <property type="entry name" value="PlsC"/>
    <property type="match status" value="1"/>
</dbReference>
<evidence type="ECO:0000256" key="2">
    <source>
        <dbReference type="ARBA" id="ARBA00023315"/>
    </source>
</evidence>
<evidence type="ECO:0000313" key="3">
    <source>
        <dbReference type="EMBL" id="CDZ88822.1"/>
    </source>
</evidence>
<evidence type="ECO:0000313" key="4">
    <source>
        <dbReference type="Proteomes" id="UP000042997"/>
    </source>
</evidence>
<dbReference type="InterPro" id="IPR002123">
    <property type="entry name" value="Plipid/glycerol_acylTrfase"/>
</dbReference>
<accession>A0A098BKT2</accession>
<reference evidence="3 4" key="1">
    <citation type="journal article" date="2014" name="Genome Announc.">
        <title>Draft Genome Sequence of Propane- and Butane-Oxidizing Actinobacterium Rhodococcus ruber IEGM 231.</title>
        <authorList>
            <person name="Ivshina I.B."/>
            <person name="Kuyukina M.S."/>
            <person name="Krivoruchko A.V."/>
            <person name="Barbe V."/>
            <person name="Fischer C."/>
        </authorList>
    </citation>
    <scope>NUCLEOTIDE SEQUENCE [LARGE SCALE GENOMIC DNA]</scope>
</reference>
<dbReference type="eggNOG" id="COG0204">
    <property type="taxonomic scope" value="Bacteria"/>
</dbReference>
<dbReference type="AlphaFoldDB" id="A0A098BKT2"/>
<dbReference type="KEGG" id="rrz:CS378_08630"/>
<dbReference type="RefSeq" id="WP_010592054.1">
    <property type="nucleotide sequence ID" value="NZ_CP023714.1"/>
</dbReference>
<dbReference type="Proteomes" id="UP000042997">
    <property type="component" value="Unassembled WGS sequence"/>
</dbReference>
<dbReference type="OrthoDB" id="3772582at2"/>
<dbReference type="SUPFAM" id="SSF69593">
    <property type="entry name" value="Glycerol-3-phosphate (1)-acyltransferase"/>
    <property type="match status" value="1"/>
</dbReference>
<organism evidence="3 4">
    <name type="scientific">Rhodococcus ruber</name>
    <dbReference type="NCBI Taxonomy" id="1830"/>
    <lineage>
        <taxon>Bacteria</taxon>
        <taxon>Bacillati</taxon>
        <taxon>Actinomycetota</taxon>
        <taxon>Actinomycetes</taxon>
        <taxon>Mycobacteriales</taxon>
        <taxon>Nocardiaceae</taxon>
        <taxon>Rhodococcus</taxon>
    </lineage>
</organism>
<evidence type="ECO:0000256" key="1">
    <source>
        <dbReference type="ARBA" id="ARBA00022679"/>
    </source>
</evidence>
<dbReference type="GO" id="GO:0006654">
    <property type="term" value="P:phosphatidic acid biosynthetic process"/>
    <property type="evidence" value="ECO:0007669"/>
    <property type="project" value="TreeGrafter"/>
</dbReference>
<dbReference type="PANTHER" id="PTHR10434:SF11">
    <property type="entry name" value="1-ACYL-SN-GLYCEROL-3-PHOSPHATE ACYLTRANSFERASE"/>
    <property type="match status" value="1"/>
</dbReference>
<proteinExistence type="predicted"/>
<dbReference type="CDD" id="cd07989">
    <property type="entry name" value="LPLAT_AGPAT-like"/>
    <property type="match status" value="1"/>
</dbReference>
<protein>
    <submittedName>
        <fullName evidence="3">Putative acyltransferase</fullName>
    </submittedName>
</protein>
<dbReference type="PANTHER" id="PTHR10434">
    <property type="entry name" value="1-ACYL-SN-GLYCEROL-3-PHOSPHATE ACYLTRANSFERASE"/>
    <property type="match status" value="1"/>
</dbReference>
<dbReference type="Pfam" id="PF01553">
    <property type="entry name" value="Acyltransferase"/>
    <property type="match status" value="1"/>
</dbReference>
<gene>
    <name evidence="3" type="ORF">RHRU231_440016</name>
</gene>
<name>A0A098BKT2_9NOCA</name>